<comment type="function">
    <text evidence="9">Catalyzes the transfer of a geranyl-geranyl moiety from geranyl-geranyl pyrophosphate to cysteines occuring in specific C-terminal amino acid sequences.</text>
</comment>
<gene>
    <name evidence="10" type="ORF">PMAYCL1PPCAC_18241</name>
</gene>
<evidence type="ECO:0000256" key="4">
    <source>
        <dbReference type="ARBA" id="ARBA00022602"/>
    </source>
</evidence>
<dbReference type="InterPro" id="IPR002088">
    <property type="entry name" value="Prenyl_trans_a"/>
</dbReference>
<evidence type="ECO:0000256" key="2">
    <source>
        <dbReference type="ARBA" id="ARBA00012656"/>
    </source>
</evidence>
<proteinExistence type="inferred from homology"/>
<sequence length="562" mass="64770">MHFVKKIPTTAEQKALMERERSVKLKNFCQLRDKIFAKRAQSDFDEEMLNLCEAVLAKNPDIYTLWNIRRETLEKMKERNAAGDAHLERLYQNELSLTEQCIMANPKSYSAWFQRSWILNRQAIPDLKKELVLCKEGLKMDCRNFHCWDHRRIVAKMAKLTDEEELEFSGRLIAENFSNFSAWHMRMNLIPRFEDSETGERLMTAEDAKEEIKRVAKAIFTDPEDQSAWMYARYIIDLYSPASFLNEESRCPIVPLSASIHSNHIVVVFTRATSEENASSFFRGIPPSANWKAVSQFPSVSSRVWECVFEGEGKIQISKDGDTFESLNVFARKDLYERILCGGSVEVIERIREYCEELMKEEENNSLGLLTATECLRLTSPLQSNEVIMENLERLATSLDPLRANMYKSFASRERIRKHLLGEEEDGGRRVLDRILEGEERLSLHYLQLTELPDLDLFAPFITELDVRGNGLEDMSKVSLLPLLTHLWFDENPIRNIPSNLSAIQFLSCASTSLSDPCAVGASLRQCPSLERFLYCQTALVDKTDELRSIVGDGIRLFPHYL</sequence>
<dbReference type="Proteomes" id="UP001328107">
    <property type="component" value="Unassembled WGS sequence"/>
</dbReference>
<dbReference type="GO" id="GO:0097354">
    <property type="term" value="P:prenylation"/>
    <property type="evidence" value="ECO:0007669"/>
    <property type="project" value="UniProtKB-UniRule"/>
</dbReference>
<dbReference type="Gene3D" id="1.25.40.120">
    <property type="entry name" value="Protein prenylyltransferase"/>
    <property type="match status" value="1"/>
</dbReference>
<keyword evidence="5 9" id="KW-0808">Transferase</keyword>
<comment type="similarity">
    <text evidence="1 9">Belongs to the protein prenyltransferase subunit alpha family.</text>
</comment>
<dbReference type="PANTHER" id="PTHR11129">
    <property type="entry name" value="PROTEIN FARNESYLTRANSFERASE ALPHA SUBUNIT/RAB GERANYLGERANYL TRANSFERASE ALPHA SUBUNIT"/>
    <property type="match status" value="1"/>
</dbReference>
<evidence type="ECO:0000256" key="9">
    <source>
        <dbReference type="RuleBase" id="RU367120"/>
    </source>
</evidence>
<evidence type="ECO:0000256" key="3">
    <source>
        <dbReference type="ARBA" id="ARBA00014772"/>
    </source>
</evidence>
<dbReference type="FunFam" id="1.25.40.120:FF:000035">
    <property type="entry name" value="Geranylgeranyl transferase type-2 subunit alpha"/>
    <property type="match status" value="1"/>
</dbReference>
<dbReference type="SUPFAM" id="SSF48439">
    <property type="entry name" value="Protein prenylyltransferase"/>
    <property type="match status" value="1"/>
</dbReference>
<evidence type="ECO:0000256" key="1">
    <source>
        <dbReference type="ARBA" id="ARBA00006734"/>
    </source>
</evidence>
<dbReference type="Gene3D" id="3.80.10.10">
    <property type="entry name" value="Ribonuclease Inhibitor"/>
    <property type="match status" value="1"/>
</dbReference>
<dbReference type="EMBL" id="BTRK01000004">
    <property type="protein sequence ID" value="GMR48046.1"/>
    <property type="molecule type" value="Genomic_DNA"/>
</dbReference>
<dbReference type="AlphaFoldDB" id="A0AAN5I1U9"/>
<dbReference type="Gene3D" id="2.60.40.1130">
    <property type="entry name" value="Rab geranylgeranyltransferase alpha-subunit, insert domain"/>
    <property type="match status" value="1"/>
</dbReference>
<evidence type="ECO:0000256" key="5">
    <source>
        <dbReference type="ARBA" id="ARBA00022679"/>
    </source>
</evidence>
<dbReference type="GO" id="GO:0005968">
    <property type="term" value="C:Rab-protein geranylgeranyltransferase complex"/>
    <property type="evidence" value="ECO:0007669"/>
    <property type="project" value="TreeGrafter"/>
</dbReference>
<dbReference type="EC" id="2.5.1.60" evidence="2 9"/>
<evidence type="ECO:0000256" key="8">
    <source>
        <dbReference type="ARBA" id="ARBA00047658"/>
    </source>
</evidence>
<dbReference type="GO" id="GO:0004663">
    <property type="term" value="F:Rab geranylgeranyltransferase activity"/>
    <property type="evidence" value="ECO:0007669"/>
    <property type="project" value="UniProtKB-UniRule"/>
</dbReference>
<dbReference type="PANTHER" id="PTHR11129:SF2">
    <property type="entry name" value="GERANYLGERANYL TRANSFERASE TYPE-2 SUBUNIT ALPHA"/>
    <property type="match status" value="1"/>
</dbReference>
<accession>A0AAN5I1U9</accession>
<comment type="caution">
    <text evidence="10">The sequence shown here is derived from an EMBL/GenBank/DDBJ whole genome shotgun (WGS) entry which is preliminary data.</text>
</comment>
<evidence type="ECO:0000313" key="10">
    <source>
        <dbReference type="EMBL" id="GMR48046.1"/>
    </source>
</evidence>
<organism evidence="10 11">
    <name type="scientific">Pristionchus mayeri</name>
    <dbReference type="NCBI Taxonomy" id="1317129"/>
    <lineage>
        <taxon>Eukaryota</taxon>
        <taxon>Metazoa</taxon>
        <taxon>Ecdysozoa</taxon>
        <taxon>Nematoda</taxon>
        <taxon>Chromadorea</taxon>
        <taxon>Rhabditida</taxon>
        <taxon>Rhabditina</taxon>
        <taxon>Diplogasteromorpha</taxon>
        <taxon>Diplogasteroidea</taxon>
        <taxon>Neodiplogasteridae</taxon>
        <taxon>Pristionchus</taxon>
    </lineage>
</organism>
<keyword evidence="6" id="KW-0677">Repeat</keyword>
<evidence type="ECO:0000256" key="6">
    <source>
        <dbReference type="ARBA" id="ARBA00022737"/>
    </source>
</evidence>
<dbReference type="Pfam" id="PF01239">
    <property type="entry name" value="PPTA"/>
    <property type="match status" value="5"/>
</dbReference>
<evidence type="ECO:0000313" key="11">
    <source>
        <dbReference type="Proteomes" id="UP001328107"/>
    </source>
</evidence>
<keyword evidence="11" id="KW-1185">Reference proteome</keyword>
<dbReference type="PROSITE" id="PS51147">
    <property type="entry name" value="PFTA"/>
    <property type="match status" value="5"/>
</dbReference>
<reference evidence="11" key="1">
    <citation type="submission" date="2022-10" db="EMBL/GenBank/DDBJ databases">
        <title>Genome assembly of Pristionchus species.</title>
        <authorList>
            <person name="Yoshida K."/>
            <person name="Sommer R.J."/>
        </authorList>
    </citation>
    <scope>NUCLEOTIDE SEQUENCE [LARGE SCALE GENOMIC DNA]</scope>
    <source>
        <strain evidence="11">RS5460</strain>
    </source>
</reference>
<protein>
    <recommendedName>
        <fullName evidence="3 9">Geranylgeranyl transferase type-2 subunit alpha</fullName>
        <ecNumber evidence="2 9">2.5.1.60</ecNumber>
    </recommendedName>
    <alternativeName>
        <fullName evidence="7 9">Geranylgeranyl transferase type II subunit alpha</fullName>
    </alternativeName>
</protein>
<evidence type="ECO:0000256" key="7">
    <source>
        <dbReference type="ARBA" id="ARBA00031267"/>
    </source>
</evidence>
<keyword evidence="4 9" id="KW-0637">Prenyltransferase</keyword>
<dbReference type="SUPFAM" id="SSF52058">
    <property type="entry name" value="L domain-like"/>
    <property type="match status" value="1"/>
</dbReference>
<name>A0AAN5I1U9_9BILA</name>
<comment type="catalytic activity">
    <reaction evidence="8 9">
        <text>geranylgeranyl diphosphate + L-cysteinyl-[protein] = S-geranylgeranyl-L-cysteinyl-[protein] + diphosphate</text>
        <dbReference type="Rhea" id="RHEA:21240"/>
        <dbReference type="Rhea" id="RHEA-COMP:10131"/>
        <dbReference type="Rhea" id="RHEA-COMP:11537"/>
        <dbReference type="ChEBI" id="CHEBI:29950"/>
        <dbReference type="ChEBI" id="CHEBI:33019"/>
        <dbReference type="ChEBI" id="CHEBI:57533"/>
        <dbReference type="ChEBI" id="CHEBI:86021"/>
        <dbReference type="EC" id="2.5.1.60"/>
    </reaction>
</comment>
<dbReference type="InterPro" id="IPR032675">
    <property type="entry name" value="LRR_dom_sf"/>
</dbReference>